<sequence length="138" mass="14790">LIKAGTNLDAINEEGQSALTMAIGRQHMNVVKLLMDHGATTDRSGYLVAKPLHVAVGTRNMELIKCILDYGADIDEATASGTVLTVAIQAGHKDLVSLLLSRNADPDVTDSTSMHTSLFWAVLHRNSDIISMLLKHGA</sequence>
<name>A0A6A5WB75_9PLEO</name>
<dbReference type="Pfam" id="PF12796">
    <property type="entry name" value="Ank_2"/>
    <property type="match status" value="1"/>
</dbReference>
<dbReference type="EMBL" id="ML977614">
    <property type="protein sequence ID" value="KAF1997401.1"/>
    <property type="molecule type" value="Genomic_DNA"/>
</dbReference>
<dbReference type="SUPFAM" id="SSF48403">
    <property type="entry name" value="Ankyrin repeat"/>
    <property type="match status" value="1"/>
</dbReference>
<feature type="repeat" description="ANK" evidence="3">
    <location>
        <begin position="14"/>
        <end position="46"/>
    </location>
</feature>
<evidence type="ECO:0000313" key="5">
    <source>
        <dbReference type="Proteomes" id="UP000799779"/>
    </source>
</evidence>
<reference evidence="4" key="1">
    <citation type="journal article" date="2020" name="Stud. Mycol.">
        <title>101 Dothideomycetes genomes: a test case for predicting lifestyles and emergence of pathogens.</title>
        <authorList>
            <person name="Haridas S."/>
            <person name="Albert R."/>
            <person name="Binder M."/>
            <person name="Bloem J."/>
            <person name="Labutti K."/>
            <person name="Salamov A."/>
            <person name="Andreopoulos B."/>
            <person name="Baker S."/>
            <person name="Barry K."/>
            <person name="Bills G."/>
            <person name="Bluhm B."/>
            <person name="Cannon C."/>
            <person name="Castanera R."/>
            <person name="Culley D."/>
            <person name="Daum C."/>
            <person name="Ezra D."/>
            <person name="Gonzalez J."/>
            <person name="Henrissat B."/>
            <person name="Kuo A."/>
            <person name="Liang C."/>
            <person name="Lipzen A."/>
            <person name="Lutzoni F."/>
            <person name="Magnuson J."/>
            <person name="Mondo S."/>
            <person name="Nolan M."/>
            <person name="Ohm R."/>
            <person name="Pangilinan J."/>
            <person name="Park H.-J."/>
            <person name="Ramirez L."/>
            <person name="Alfaro M."/>
            <person name="Sun H."/>
            <person name="Tritt A."/>
            <person name="Yoshinaga Y."/>
            <person name="Zwiers L.-H."/>
            <person name="Turgeon B."/>
            <person name="Goodwin S."/>
            <person name="Spatafora J."/>
            <person name="Crous P."/>
            <person name="Grigoriev I."/>
        </authorList>
    </citation>
    <scope>NUCLEOTIDE SEQUENCE</scope>
    <source>
        <strain evidence="4">CBS 123094</strain>
    </source>
</reference>
<feature type="repeat" description="ANK" evidence="3">
    <location>
        <begin position="79"/>
        <end position="111"/>
    </location>
</feature>
<dbReference type="AlphaFoldDB" id="A0A6A5WB75"/>
<dbReference type="SMART" id="SM00248">
    <property type="entry name" value="ANK"/>
    <property type="match status" value="4"/>
</dbReference>
<dbReference type="PANTHER" id="PTHR24198:SF165">
    <property type="entry name" value="ANKYRIN REPEAT-CONTAINING PROTEIN-RELATED"/>
    <property type="match status" value="1"/>
</dbReference>
<dbReference type="PROSITE" id="PS50088">
    <property type="entry name" value="ANK_REPEAT"/>
    <property type="match status" value="3"/>
</dbReference>
<dbReference type="Gene3D" id="1.25.40.20">
    <property type="entry name" value="Ankyrin repeat-containing domain"/>
    <property type="match status" value="1"/>
</dbReference>
<feature type="non-terminal residue" evidence="4">
    <location>
        <position position="1"/>
    </location>
</feature>
<dbReference type="Pfam" id="PF00023">
    <property type="entry name" value="Ank"/>
    <property type="match status" value="1"/>
</dbReference>
<evidence type="ECO:0000256" key="2">
    <source>
        <dbReference type="ARBA" id="ARBA00023043"/>
    </source>
</evidence>
<dbReference type="InterPro" id="IPR002110">
    <property type="entry name" value="Ankyrin_rpt"/>
</dbReference>
<accession>A0A6A5WB75</accession>
<dbReference type="InterPro" id="IPR036770">
    <property type="entry name" value="Ankyrin_rpt-contain_sf"/>
</dbReference>
<keyword evidence="2 3" id="KW-0040">ANK repeat</keyword>
<proteinExistence type="predicted"/>
<organism evidence="4 5">
    <name type="scientific">Amniculicola lignicola CBS 123094</name>
    <dbReference type="NCBI Taxonomy" id="1392246"/>
    <lineage>
        <taxon>Eukaryota</taxon>
        <taxon>Fungi</taxon>
        <taxon>Dikarya</taxon>
        <taxon>Ascomycota</taxon>
        <taxon>Pezizomycotina</taxon>
        <taxon>Dothideomycetes</taxon>
        <taxon>Pleosporomycetidae</taxon>
        <taxon>Pleosporales</taxon>
        <taxon>Amniculicolaceae</taxon>
        <taxon>Amniculicola</taxon>
    </lineage>
</organism>
<protein>
    <submittedName>
        <fullName evidence="4">Ankyrin</fullName>
    </submittedName>
</protein>
<feature type="repeat" description="ANK" evidence="3">
    <location>
        <begin position="51"/>
        <end position="79"/>
    </location>
</feature>
<keyword evidence="5" id="KW-1185">Reference proteome</keyword>
<dbReference type="PANTHER" id="PTHR24198">
    <property type="entry name" value="ANKYRIN REPEAT AND PROTEIN KINASE DOMAIN-CONTAINING PROTEIN"/>
    <property type="match status" value="1"/>
</dbReference>
<evidence type="ECO:0000313" key="4">
    <source>
        <dbReference type="EMBL" id="KAF1997401.1"/>
    </source>
</evidence>
<feature type="non-terminal residue" evidence="4">
    <location>
        <position position="138"/>
    </location>
</feature>
<dbReference type="OrthoDB" id="3792737at2759"/>
<keyword evidence="1" id="KW-0677">Repeat</keyword>
<evidence type="ECO:0000256" key="3">
    <source>
        <dbReference type="PROSITE-ProRule" id="PRU00023"/>
    </source>
</evidence>
<dbReference type="PROSITE" id="PS50297">
    <property type="entry name" value="ANK_REP_REGION"/>
    <property type="match status" value="3"/>
</dbReference>
<dbReference type="Proteomes" id="UP000799779">
    <property type="component" value="Unassembled WGS sequence"/>
</dbReference>
<gene>
    <name evidence="4" type="ORF">P154DRAFT_415651</name>
</gene>
<evidence type="ECO:0000256" key="1">
    <source>
        <dbReference type="ARBA" id="ARBA00022737"/>
    </source>
</evidence>